<reference evidence="1 2" key="1">
    <citation type="submission" date="2024-05" db="EMBL/GenBank/DDBJ databases">
        <authorList>
            <person name="Liu Q."/>
            <person name="Xin Y.-H."/>
        </authorList>
    </citation>
    <scope>NUCLEOTIDE SEQUENCE [LARGE SCALE GENOMIC DNA]</scope>
    <source>
        <strain evidence="1 2">CGMCC 1.15349</strain>
    </source>
</reference>
<proteinExistence type="predicted"/>
<dbReference type="EMBL" id="JBDIMF010000007">
    <property type="protein sequence ID" value="MEN2787846.1"/>
    <property type="molecule type" value="Genomic_DNA"/>
</dbReference>
<dbReference type="Proteomes" id="UP001404104">
    <property type="component" value="Unassembled WGS sequence"/>
</dbReference>
<gene>
    <name evidence="1" type="ORF">ABC969_15640</name>
</gene>
<name>A0ABU9XWC5_9SPHN</name>
<evidence type="ECO:0000313" key="2">
    <source>
        <dbReference type="Proteomes" id="UP001404104"/>
    </source>
</evidence>
<organism evidence="1 2">
    <name type="scientific">Sphingomonas qilianensis</name>
    <dbReference type="NCBI Taxonomy" id="1736690"/>
    <lineage>
        <taxon>Bacteria</taxon>
        <taxon>Pseudomonadati</taxon>
        <taxon>Pseudomonadota</taxon>
        <taxon>Alphaproteobacteria</taxon>
        <taxon>Sphingomonadales</taxon>
        <taxon>Sphingomonadaceae</taxon>
        <taxon>Sphingomonas</taxon>
    </lineage>
</organism>
<evidence type="ECO:0000313" key="1">
    <source>
        <dbReference type="EMBL" id="MEN2787846.1"/>
    </source>
</evidence>
<dbReference type="Pfam" id="PF12686">
    <property type="entry name" value="DUF3800"/>
    <property type="match status" value="1"/>
</dbReference>
<keyword evidence="2" id="KW-1185">Reference proteome</keyword>
<dbReference type="RefSeq" id="WP_345866075.1">
    <property type="nucleotide sequence ID" value="NZ_JBDIMF010000007.1"/>
</dbReference>
<protein>
    <submittedName>
        <fullName evidence="1">DUF3800 domain-containing protein</fullName>
    </submittedName>
</protein>
<accession>A0ABU9XWC5</accession>
<sequence length="268" mass="30299">MAHSFVAYIDEAGDDGLTGKYRSAGRGGGASHWLTIGASVWRQSRDLDAVQWAKAILAQMPQQKRSKPLHFKELDHPQRVMAIDGICGKPIRCIAVIANKPIIPDGMYPAKNQLYHYMCRYLIERISWLCRDLRPTVPEGDGRVKIVFSRRRAMNYDDFQSYMQHMRDLADPEIKIHWPVIDVLGIEAFDHGARFGLQLADLAVSGLTAALEPDFYGNVEPRFARMLKPTVYNRNGNYMSYGTKLVPPLDKLQLNTQQQEFTAIFGGG</sequence>
<dbReference type="InterPro" id="IPR024524">
    <property type="entry name" value="DUF3800"/>
</dbReference>
<comment type="caution">
    <text evidence="1">The sequence shown here is derived from an EMBL/GenBank/DDBJ whole genome shotgun (WGS) entry which is preliminary data.</text>
</comment>